<dbReference type="GO" id="GO:0016846">
    <property type="term" value="F:carbon-sulfur lyase activity"/>
    <property type="evidence" value="ECO:0007669"/>
    <property type="project" value="TreeGrafter"/>
</dbReference>
<evidence type="ECO:0000256" key="1">
    <source>
        <dbReference type="ARBA" id="ARBA00001933"/>
    </source>
</evidence>
<dbReference type="FunFam" id="3.40.640.10:FF:000046">
    <property type="entry name" value="Cystathionine gamma-lyase"/>
    <property type="match status" value="1"/>
</dbReference>
<dbReference type="InterPro" id="IPR054542">
    <property type="entry name" value="Cys_met_metab_PP"/>
</dbReference>
<dbReference type="InterPro" id="IPR015424">
    <property type="entry name" value="PyrdxlP-dep_Trfase"/>
</dbReference>
<evidence type="ECO:0000256" key="2">
    <source>
        <dbReference type="ARBA" id="ARBA00022898"/>
    </source>
</evidence>
<dbReference type="AlphaFoldDB" id="A0A1B8HLW7"/>
<dbReference type="PANTHER" id="PTHR11808:SF80">
    <property type="entry name" value="CYSTATHIONINE GAMMA-LYASE"/>
    <property type="match status" value="1"/>
</dbReference>
<accession>A0A1B8HLW7</accession>
<dbReference type="GO" id="GO:0019346">
    <property type="term" value="P:transsulfuration"/>
    <property type="evidence" value="ECO:0007669"/>
    <property type="project" value="InterPro"/>
</dbReference>
<evidence type="ECO:0000256" key="3">
    <source>
        <dbReference type="PIRSR" id="PIRSR001434-2"/>
    </source>
</evidence>
<reference evidence="5 6" key="1">
    <citation type="submission" date="2016-06" db="EMBL/GenBank/DDBJ databases">
        <authorList>
            <person name="Kjaerup R.B."/>
            <person name="Dalgaard T.S."/>
            <person name="Juul-Madsen H.R."/>
        </authorList>
    </citation>
    <scope>NUCLEOTIDE SEQUENCE [LARGE SCALE GENOMIC DNA]</scope>
    <source>
        <strain evidence="5 6">GCSL-Mp3</strain>
    </source>
</reference>
<dbReference type="RefSeq" id="WP_067422015.1">
    <property type="nucleotide sequence ID" value="NZ_LZEX01000004.1"/>
</dbReference>
<dbReference type="EMBL" id="LZEX01000004">
    <property type="protein sequence ID" value="OBU10367.1"/>
    <property type="molecule type" value="Genomic_DNA"/>
</dbReference>
<dbReference type="CDD" id="cd00614">
    <property type="entry name" value="CGS_like"/>
    <property type="match status" value="1"/>
</dbReference>
<dbReference type="InterPro" id="IPR015422">
    <property type="entry name" value="PyrdxlP-dep_Trfase_small"/>
</dbReference>
<dbReference type="Proteomes" id="UP000092247">
    <property type="component" value="Unassembled WGS sequence"/>
</dbReference>
<evidence type="ECO:0000256" key="4">
    <source>
        <dbReference type="RuleBase" id="RU362118"/>
    </source>
</evidence>
<organism evidence="5 6">
    <name type="scientific">Morganella psychrotolerans</name>
    <dbReference type="NCBI Taxonomy" id="368603"/>
    <lineage>
        <taxon>Bacteria</taxon>
        <taxon>Pseudomonadati</taxon>
        <taxon>Pseudomonadota</taxon>
        <taxon>Gammaproteobacteria</taxon>
        <taxon>Enterobacterales</taxon>
        <taxon>Morganellaceae</taxon>
        <taxon>Morganella</taxon>
    </lineage>
</organism>
<dbReference type="STRING" id="368603.AYY16_09540"/>
<dbReference type="PROSITE" id="PS00868">
    <property type="entry name" value="CYS_MET_METAB_PP"/>
    <property type="match status" value="1"/>
</dbReference>
<dbReference type="InterPro" id="IPR015421">
    <property type="entry name" value="PyrdxlP-dep_Trfase_major"/>
</dbReference>
<dbReference type="Gene3D" id="3.40.640.10">
    <property type="entry name" value="Type I PLP-dependent aspartate aminotransferase-like (Major domain)"/>
    <property type="match status" value="1"/>
</dbReference>
<dbReference type="PIRSF" id="PIRSF001434">
    <property type="entry name" value="CGS"/>
    <property type="match status" value="1"/>
</dbReference>
<sequence length="385" mass="42117">MQKPTDYDLETKLIHQGHSPDPTTGALASPIYQTATFAAHSVEHFEELCRTWGYVYSRECNPNLTELESKLAMLEGADSAIVSASGMGAIASTLLSLVKTGDHIVSADGIFSHTRLLMTELLAKFGVEITFADATNSENIRAAMKPATRLVYVESPLNPSLELVDIREIADIAHKNKSLLIVDSTFCTPILQRPLDLGADLVVHSLTKFMNGHGDTLGGAVIGSRELIELIKWPGLCCFTGAALAPNNAWMIMRGMKTLDMRMKKHCENGLALAEFLTSQEEIEEVRYPALKTHPRYDLCQSQMNGLGGGIVSFRLKEDIHGLSRDQVSRKFVNSLKLTTIATSLGEEHTLVQMNGENLIRIAVGLESAKDIIADFRQALDAVHG</sequence>
<comment type="caution">
    <text evidence="5">The sequence shown here is derived from an EMBL/GenBank/DDBJ whole genome shotgun (WGS) entry which is preliminary data.</text>
</comment>
<dbReference type="GO" id="GO:0030170">
    <property type="term" value="F:pyridoxal phosphate binding"/>
    <property type="evidence" value="ECO:0007669"/>
    <property type="project" value="InterPro"/>
</dbReference>
<evidence type="ECO:0000313" key="6">
    <source>
        <dbReference type="Proteomes" id="UP000092247"/>
    </source>
</evidence>
<dbReference type="Gene3D" id="3.90.1150.10">
    <property type="entry name" value="Aspartate Aminotransferase, domain 1"/>
    <property type="match status" value="1"/>
</dbReference>
<dbReference type="InterPro" id="IPR000277">
    <property type="entry name" value="Cys/Met-Metab_PyrdxlP-dep_enz"/>
</dbReference>
<dbReference type="SUPFAM" id="SSF53383">
    <property type="entry name" value="PLP-dependent transferases"/>
    <property type="match status" value="1"/>
</dbReference>
<keyword evidence="2 3" id="KW-0663">Pyridoxal phosphate</keyword>
<name>A0A1B8HLW7_9GAMM</name>
<proteinExistence type="inferred from homology"/>
<dbReference type="Pfam" id="PF01053">
    <property type="entry name" value="Cys_Met_Meta_PP"/>
    <property type="match status" value="1"/>
</dbReference>
<keyword evidence="5" id="KW-0456">Lyase</keyword>
<comment type="similarity">
    <text evidence="4">Belongs to the trans-sulfuration enzymes family.</text>
</comment>
<dbReference type="GO" id="GO:0005737">
    <property type="term" value="C:cytoplasm"/>
    <property type="evidence" value="ECO:0007669"/>
    <property type="project" value="TreeGrafter"/>
</dbReference>
<dbReference type="PANTHER" id="PTHR11808">
    <property type="entry name" value="TRANS-SULFURATION ENZYME FAMILY MEMBER"/>
    <property type="match status" value="1"/>
</dbReference>
<comment type="cofactor">
    <cofactor evidence="1 4">
        <name>pyridoxal 5'-phosphate</name>
        <dbReference type="ChEBI" id="CHEBI:597326"/>
    </cofactor>
</comment>
<gene>
    <name evidence="5" type="ORF">AYY17_16180</name>
</gene>
<protein>
    <submittedName>
        <fullName evidence="5">Methionine gamma-lyase</fullName>
    </submittedName>
</protein>
<evidence type="ECO:0000313" key="5">
    <source>
        <dbReference type="EMBL" id="OBU10367.1"/>
    </source>
</evidence>
<feature type="modified residue" description="N6-(pyridoxal phosphate)lysine" evidence="3">
    <location>
        <position position="208"/>
    </location>
</feature>